<protein>
    <submittedName>
        <fullName evidence="5">Transglycosylase SLT domain-containing protein</fullName>
    </submittedName>
</protein>
<dbReference type="CDD" id="cd13402">
    <property type="entry name" value="LT_TF-like"/>
    <property type="match status" value="1"/>
</dbReference>
<reference evidence="5 6" key="1">
    <citation type="submission" date="2024-10" db="EMBL/GenBank/DDBJ databases">
        <title>The Natural Products Discovery Center: Release of the First 8490 Sequenced Strains for Exploring Actinobacteria Biosynthetic Diversity.</title>
        <authorList>
            <person name="Kalkreuter E."/>
            <person name="Kautsar S.A."/>
            <person name="Yang D."/>
            <person name="Bader C.D."/>
            <person name="Teijaro C.N."/>
            <person name="Fluegel L."/>
            <person name="Davis C.M."/>
            <person name="Simpson J.R."/>
            <person name="Lauterbach L."/>
            <person name="Steele A.D."/>
            <person name="Gui C."/>
            <person name="Meng S."/>
            <person name="Li G."/>
            <person name="Viehrig K."/>
            <person name="Ye F."/>
            <person name="Su P."/>
            <person name="Kiefer A.F."/>
            <person name="Nichols A."/>
            <person name="Cepeda A.J."/>
            <person name="Yan W."/>
            <person name="Fan B."/>
            <person name="Jiang Y."/>
            <person name="Adhikari A."/>
            <person name="Zheng C.-J."/>
            <person name="Schuster L."/>
            <person name="Cowan T.M."/>
            <person name="Smanski M.J."/>
            <person name="Chevrette M.G."/>
            <person name="De Carvalho L.P.S."/>
            <person name="Shen B."/>
        </authorList>
    </citation>
    <scope>NUCLEOTIDE SEQUENCE [LARGE SCALE GENOMIC DNA]</scope>
    <source>
        <strain evidence="5 6">NPDC001867</strain>
    </source>
</reference>
<feature type="transmembrane region" description="Helical" evidence="3">
    <location>
        <begin position="318"/>
        <end position="338"/>
    </location>
</feature>
<dbReference type="Proteomes" id="UP001602089">
    <property type="component" value="Unassembled WGS sequence"/>
</dbReference>
<feature type="region of interest" description="Disordered" evidence="2">
    <location>
        <begin position="887"/>
        <end position="981"/>
    </location>
</feature>
<sequence length="1806" mass="191609">MPADYQAGTAQLVLRPALDKAFRQQVKALLKPIDESLKVSIKPQLANGFKTQLRALVKSASENVDATVGVKVDAKSVRAQLKAQTKDLPDLRLGVELNFRRADAQLAAWRRSVERDPITLRVNTNSAVAVAQLASLRAMAERVNDQINGNSRSALASSNTALTSSQRRARGGILMRPIRAYRIQVEVDKASLAKAQSDLASIQSKLATARRAQGDAADKVTLAEARYDEVMSRGNATASARIAATQNLARARRTLEDSSRGVTKLLEDERQGHARVSEAERVAGSATSALGAAFRGFGQAALSGIQSAAKQMFSFSNIVTLAGYALVGLAAVSLVPLIGQLAQAAGVAALLPAALAGAVSVFAALKIGTLGLADAFKAAQKAEDDSQKQSKEHANKVSSAQKEARNAARSVEEAQRGVRDAERSVRDAQKESLKAQQDLNKARKEAVRDLEDINRQLARAKLDEEGAAISVAEARMELIKTMQDPNATPIDRARALHQVKVAEADQVDARTNTQRLGEDAAEANQKGVEGSDKVTAAKDRVAKAAEAEADANERVVEANQRLADANENLADAQKKLTDAINDGGDALDEFNRKLGKLSPAAQDFVKKILALKPHLVDLKNAVQDALFNNMGDTATNFVNNWLPSLKTGLSGIASEINNGVRRALADLDTDATRSKVGHIFDNVKLSIGPTIDGINNLIQGLLSLAGVGSDFLPGISNGFLGLTEKFRQWAESPEGQAKFHDFLQNALDTFHQIIDIARELGGIIKEIFKGSDETGKSQLDSLQSTFKDWRDYLGSPEGQQKLKDFFRQVNDAIKEVGQVIKDVTTFFDKLNSLWEKITGNGLIKFITSQARPLGDLAGLADSDKSWGERLGGAAAGLGQVLAGPLGGAARDKIENDTRSKKGNPPKSSGTQPGILPPTPAEPEKSTGAQPGILPPPPAADRVTTGGAQPGVLPPQPTAPKPVDQAPKIGGAQPGVLPPTPEQVAAAQNPNYQQTQQAFDAFTKSLDDKSGKVNGILDTIKTKIGELGAEADSTFNAKLVPGLDNFANKLPVVRDGVNVFTGDVEKAWKHTEDYLTDSQKRLTGDGFLEPLKRALGSLPDFFGKLVTDIGSKWGQLPSVAVGPINSLIDYWNQVGALWNKVADIVKLPDTGKWTPMEHIGAAAPGRWMGGPIHGAGGGEDDKAGQYNLSNGEHVWTKKEVDALGGHQKMYQLRKSVLKSGGQQAQGGNFAIGGGVEFGSDADRWMADVIQKAFSNATITSALRPGDSGFHGTGQAIDIDGDKPAIANWIYDQYPQSTQLIYGPGPLLYNARGYAANPANQGELRGIYAGDLAAHFDHVHWANIAPLQALSPEARKDLFSRISSRITSGGGALVESQFSAPLRALADAIPVVPGIGRMGEIPKAAAKRIADELISFVSGAAGALGGAVNYNPSAGVEQWRALAIEAMKRTGFNPDDPSQLNAMLAQIGSESGGNPNAINLWDSNAVAGHPSQGLLQTIPSTFAAYRDKSLPDNINDPLANMVAALNYYRATYGNDLTAQWGQGHGYDQGGIFKHGTIGWNLSGLPEAVLTNPQWNMFRDFINRMPGMNQQLQNIPLATQPGAGMGKNSDGQDMPLNGKVGSPERLFGDFAQQLGHNINPALPGPGVDTSEEAVKWANENPGVDTGITLANKTQQRFQNVWDTGLNDMASSFLGPLGLPDPREIPLVKGITSYGKDLDTWNKAKIANAQATQALQGAGYGSGPAGASPVGTANVVINGGTQDANGGSGAGVVYDYSTHIQITPADPNNAIAQAQRLADLRALTHTSRDG</sequence>
<organism evidence="5 6">
    <name type="scientific">Nocardia elegans</name>
    <dbReference type="NCBI Taxonomy" id="300029"/>
    <lineage>
        <taxon>Bacteria</taxon>
        <taxon>Bacillati</taxon>
        <taxon>Actinomycetota</taxon>
        <taxon>Actinomycetes</taxon>
        <taxon>Mycobacteriales</taxon>
        <taxon>Nocardiaceae</taxon>
        <taxon>Nocardia</taxon>
    </lineage>
</organism>
<comment type="caution">
    <text evidence="5">The sequence shown here is derived from an EMBL/GenBank/DDBJ whole genome shotgun (WGS) entry which is preliminary data.</text>
</comment>
<evidence type="ECO:0000259" key="4">
    <source>
        <dbReference type="Pfam" id="PF01464"/>
    </source>
</evidence>
<gene>
    <name evidence="5" type="ORF">ACFYY5_29595</name>
</gene>
<keyword evidence="3" id="KW-1133">Transmembrane helix</keyword>
<feature type="compositionally biased region" description="Basic and acidic residues" evidence="2">
    <location>
        <begin position="384"/>
        <end position="395"/>
    </location>
</feature>
<evidence type="ECO:0000256" key="2">
    <source>
        <dbReference type="SAM" id="MobiDB-lite"/>
    </source>
</evidence>
<keyword evidence="1" id="KW-0175">Coiled coil</keyword>
<feature type="region of interest" description="Disordered" evidence="2">
    <location>
        <begin position="384"/>
        <end position="445"/>
    </location>
</feature>
<feature type="transmembrane region" description="Helical" evidence="3">
    <location>
        <begin position="345"/>
        <end position="365"/>
    </location>
</feature>
<keyword evidence="3" id="KW-0472">Membrane</keyword>
<dbReference type="EMBL" id="JBIATK010000012">
    <property type="protein sequence ID" value="MFF4027010.1"/>
    <property type="molecule type" value="Genomic_DNA"/>
</dbReference>
<keyword evidence="3" id="KW-0812">Transmembrane</keyword>
<evidence type="ECO:0000256" key="3">
    <source>
        <dbReference type="SAM" id="Phobius"/>
    </source>
</evidence>
<evidence type="ECO:0000313" key="6">
    <source>
        <dbReference type="Proteomes" id="UP001602089"/>
    </source>
</evidence>
<dbReference type="InterPro" id="IPR023346">
    <property type="entry name" value="Lysozyme-like_dom_sf"/>
</dbReference>
<dbReference type="Gene3D" id="1.10.530.10">
    <property type="match status" value="1"/>
</dbReference>
<dbReference type="SUPFAM" id="SSF53955">
    <property type="entry name" value="Lysozyme-like"/>
    <property type="match status" value="1"/>
</dbReference>
<feature type="compositionally biased region" description="Basic and acidic residues" evidence="2">
    <location>
        <begin position="402"/>
        <end position="433"/>
    </location>
</feature>
<dbReference type="InterPro" id="IPR008258">
    <property type="entry name" value="Transglycosylase_SLT_dom_1"/>
</dbReference>
<feature type="coiled-coil region" evidence="1">
    <location>
        <begin position="541"/>
        <end position="582"/>
    </location>
</feature>
<feature type="compositionally biased region" description="Basic and acidic residues" evidence="2">
    <location>
        <begin position="889"/>
        <end position="899"/>
    </location>
</feature>
<dbReference type="CDD" id="cd06503">
    <property type="entry name" value="ATP-synt_Fo_b"/>
    <property type="match status" value="1"/>
</dbReference>
<feature type="domain" description="Transglycosylase SLT" evidence="4">
    <location>
        <begin position="1462"/>
        <end position="1547"/>
    </location>
</feature>
<evidence type="ECO:0000256" key="1">
    <source>
        <dbReference type="SAM" id="Coils"/>
    </source>
</evidence>
<dbReference type="Pfam" id="PF01464">
    <property type="entry name" value="SLT"/>
    <property type="match status" value="1"/>
</dbReference>
<proteinExistence type="predicted"/>
<dbReference type="RefSeq" id="WP_387132162.1">
    <property type="nucleotide sequence ID" value="NZ_JBIATK010000012.1"/>
</dbReference>
<evidence type="ECO:0000313" key="5">
    <source>
        <dbReference type="EMBL" id="MFF4027010.1"/>
    </source>
</evidence>
<accession>A0ABW6TPX0</accession>
<keyword evidence="6" id="KW-1185">Reference proteome</keyword>
<name>A0ABW6TPX0_9NOCA</name>